<accession>A0ACD5W5X0</accession>
<proteinExistence type="predicted"/>
<name>A0ACD5W5X0_AVESA</name>
<reference evidence="1" key="2">
    <citation type="submission" date="2025-09" db="UniProtKB">
        <authorList>
            <consortium name="EnsemblPlants"/>
        </authorList>
    </citation>
    <scope>IDENTIFICATION</scope>
</reference>
<dbReference type="EnsemblPlants" id="AVESA.00010b.r2.3DG0558230.1">
    <property type="protein sequence ID" value="AVESA.00010b.r2.3DG0558230.1.CDS"/>
    <property type="gene ID" value="AVESA.00010b.r2.3DG0558230"/>
</dbReference>
<dbReference type="Proteomes" id="UP001732700">
    <property type="component" value="Chromosome 3D"/>
</dbReference>
<evidence type="ECO:0000313" key="1">
    <source>
        <dbReference type="EnsemblPlants" id="AVESA.00010b.r2.3DG0558230.1.CDS"/>
    </source>
</evidence>
<reference evidence="1" key="1">
    <citation type="submission" date="2021-05" db="EMBL/GenBank/DDBJ databases">
        <authorList>
            <person name="Scholz U."/>
            <person name="Mascher M."/>
            <person name="Fiebig A."/>
        </authorList>
    </citation>
    <scope>NUCLEOTIDE SEQUENCE [LARGE SCALE GENOMIC DNA]</scope>
</reference>
<keyword evidence="2" id="KW-1185">Reference proteome</keyword>
<sequence length="228" mass="26782">MLRTYAVKFSKVHCSYISLGQSLMIEGHVDNFLLPVFCRKLFKDNHPSKSGRHHFFSLVGECILDYENDVQYSFVSKAFLGAASASKGKRLELADRSRHWFTFSVDFKYKIFIFFDSLYSKDGDFHISIKKRLINNFIKLWNLIFKTDENIFKNFGVMYANVPKQDNADDCGIFTMKFMEIFKTELDIRRFFSKADIVNIRIQYANKLFFCKRNNADKSIVVDYHPQG</sequence>
<organism evidence="1 2">
    <name type="scientific">Avena sativa</name>
    <name type="common">Oat</name>
    <dbReference type="NCBI Taxonomy" id="4498"/>
    <lineage>
        <taxon>Eukaryota</taxon>
        <taxon>Viridiplantae</taxon>
        <taxon>Streptophyta</taxon>
        <taxon>Embryophyta</taxon>
        <taxon>Tracheophyta</taxon>
        <taxon>Spermatophyta</taxon>
        <taxon>Magnoliopsida</taxon>
        <taxon>Liliopsida</taxon>
        <taxon>Poales</taxon>
        <taxon>Poaceae</taxon>
        <taxon>BOP clade</taxon>
        <taxon>Pooideae</taxon>
        <taxon>Poodae</taxon>
        <taxon>Poeae</taxon>
        <taxon>Poeae Chloroplast Group 1 (Aveneae type)</taxon>
        <taxon>Aveninae</taxon>
        <taxon>Avena</taxon>
    </lineage>
</organism>
<protein>
    <submittedName>
        <fullName evidence="1">Uncharacterized protein</fullName>
    </submittedName>
</protein>
<evidence type="ECO:0000313" key="2">
    <source>
        <dbReference type="Proteomes" id="UP001732700"/>
    </source>
</evidence>